<dbReference type="RefSeq" id="XP_568996.1">
    <property type="nucleotide sequence ID" value="XM_568996.2"/>
</dbReference>
<dbReference type="OrthoDB" id="2595858at2759"/>
<evidence type="ECO:0000313" key="3">
    <source>
        <dbReference type="EMBL" id="AAW41689.1"/>
    </source>
</evidence>
<dbReference type="PaxDb" id="214684-Q5KLC3"/>
<dbReference type="InParanoid" id="Q5KLC3"/>
<dbReference type="Pfam" id="PF22936">
    <property type="entry name" value="Pol_BBD"/>
    <property type="match status" value="1"/>
</dbReference>
<dbReference type="AlphaFoldDB" id="Q5KLC3"/>
<accession>Q5KLC3</accession>
<sequence>MSEPKEETASAKISPLMGEDNYSDWSFDIQAYLLGLCLMSTLHETPVLHIPVTVPTGDPNQSPRVLTTDELNTLNAKIQNQHRAYSIVIRYLSPQVKAALSAEVKNLLEPNPKLLWEELNRSYSKATGHRVGELYSILWTTRIPEGADPRPYLATLRSALAQLKQTQSVDDQQCAYAMLHALPASFRPIKQLLWAQTKFSTSDVIAQVSGEWVRAQGDVAEEAGMALLAQSKSTVNSKRRKEKKGDNAGESQYCIWHGPSRHSSKDCWVEHRQKEIKAGKVAEAKLAEADTYKSDVSSAYLAQTTAPNLSSPSTTFVIDSGATDHMVSDPSLLHDVRHASTEHIRIGDGSLLPSTQRGSITIQGVDFHNVLVVPGLDWNLLSACRMPTGAQWLFTRRAALLLDASGKILLASDFSDKGLYTLQIGIVA</sequence>
<dbReference type="InterPro" id="IPR054722">
    <property type="entry name" value="PolX-like_BBD"/>
</dbReference>
<evidence type="ECO:0000256" key="1">
    <source>
        <dbReference type="SAM" id="MobiDB-lite"/>
    </source>
</evidence>
<evidence type="ECO:0000313" key="4">
    <source>
        <dbReference type="Proteomes" id="UP000002149"/>
    </source>
</evidence>
<reference evidence="3 4" key="1">
    <citation type="journal article" date="2005" name="Science">
        <title>The genome of the basidiomycetous yeast and human pathogen Cryptococcus neoformans.</title>
        <authorList>
            <person name="Loftus B.J."/>
            <person name="Fung E."/>
            <person name="Roncaglia P."/>
            <person name="Rowley D."/>
            <person name="Amedeo P."/>
            <person name="Bruno D."/>
            <person name="Vamathevan J."/>
            <person name="Miranda M."/>
            <person name="Anderson I.J."/>
            <person name="Fraser J.A."/>
            <person name="Allen J.E."/>
            <person name="Bosdet I.E."/>
            <person name="Brent M.R."/>
            <person name="Chiu R."/>
            <person name="Doering T.L."/>
            <person name="Donlin M.J."/>
            <person name="D'Souza C.A."/>
            <person name="Fox D.S."/>
            <person name="Grinberg V."/>
            <person name="Fu J."/>
            <person name="Fukushima M."/>
            <person name="Haas B.J."/>
            <person name="Huang J.C."/>
            <person name="Janbon G."/>
            <person name="Jones S.J."/>
            <person name="Koo H.L."/>
            <person name="Krzywinski M.I."/>
            <person name="Kwon-Chung J.K."/>
            <person name="Lengeler K.B."/>
            <person name="Maiti R."/>
            <person name="Marra M.A."/>
            <person name="Marra R.E."/>
            <person name="Mathewson C.A."/>
            <person name="Mitchell T.G."/>
            <person name="Pertea M."/>
            <person name="Riggs F.R."/>
            <person name="Salzberg S.L."/>
            <person name="Schein J.E."/>
            <person name="Shvartsbeyn A."/>
            <person name="Shin H."/>
            <person name="Shumway M."/>
            <person name="Specht C.A."/>
            <person name="Suh B.B."/>
            <person name="Tenney A."/>
            <person name="Utterback T.R."/>
            <person name="Wickes B.L."/>
            <person name="Wortman J.R."/>
            <person name="Wye N.H."/>
            <person name="Kronstad J.W."/>
            <person name="Lodge J.K."/>
            <person name="Heitman J."/>
            <person name="Davis R.W."/>
            <person name="Fraser C.M."/>
            <person name="Hyman R.W."/>
        </authorList>
    </citation>
    <scope>NUCLEOTIDE SEQUENCE [LARGE SCALE GENOMIC DNA]</scope>
    <source>
        <strain evidence="4">JEC21 / ATCC MYA-565</strain>
    </source>
</reference>
<organism evidence="3 4">
    <name type="scientific">Cryptococcus deneoformans (strain JEC21 / ATCC MYA-565)</name>
    <name type="common">Cryptococcus neoformans var. neoformans serotype D</name>
    <dbReference type="NCBI Taxonomy" id="214684"/>
    <lineage>
        <taxon>Eukaryota</taxon>
        <taxon>Fungi</taxon>
        <taxon>Dikarya</taxon>
        <taxon>Basidiomycota</taxon>
        <taxon>Agaricomycotina</taxon>
        <taxon>Tremellomycetes</taxon>
        <taxon>Tremellales</taxon>
        <taxon>Cryptococcaceae</taxon>
        <taxon>Cryptococcus</taxon>
        <taxon>Cryptococcus neoformans species complex</taxon>
    </lineage>
</organism>
<proteinExistence type="predicted"/>
<feature type="region of interest" description="Disordered" evidence="1">
    <location>
        <begin position="231"/>
        <end position="250"/>
    </location>
</feature>
<dbReference type="eggNOG" id="KOG0017">
    <property type="taxonomic scope" value="Eukaryota"/>
</dbReference>
<dbReference type="KEGG" id="cne:CNB05780"/>
<dbReference type="HOGENOM" id="CLU_585285_0_0_1"/>
<feature type="domain" description="Retrovirus-related Pol polyprotein from transposon TNT 1-94-like beta-barrel" evidence="2">
    <location>
        <begin position="316"/>
        <end position="385"/>
    </location>
</feature>
<evidence type="ECO:0000259" key="2">
    <source>
        <dbReference type="Pfam" id="PF22936"/>
    </source>
</evidence>
<dbReference type="STRING" id="214684.Q5KLC3"/>
<keyword evidence="4" id="KW-1185">Reference proteome</keyword>
<dbReference type="Proteomes" id="UP000002149">
    <property type="component" value="Chromosome 2"/>
</dbReference>
<dbReference type="GeneID" id="3255558"/>
<protein>
    <submittedName>
        <fullName evidence="3">Gag-pol polyprotein, putative</fullName>
    </submittedName>
</protein>
<name>Q5KLC3_CRYD1</name>
<dbReference type="VEuPathDB" id="FungiDB:CNB05780"/>
<accession>Q55YL5</accession>
<gene>
    <name evidence="3" type="ordered locus">CNB05780</name>
</gene>
<dbReference type="EMBL" id="AE017342">
    <property type="protein sequence ID" value="AAW41689.1"/>
    <property type="molecule type" value="Genomic_DNA"/>
</dbReference>